<dbReference type="EnsemblMetazoa" id="XM_029489263.1">
    <property type="protein sequence ID" value="XP_029345123.1"/>
    <property type="gene ID" value="LOC107882181"/>
</dbReference>
<dbReference type="PROSITE" id="PS50157">
    <property type="entry name" value="ZINC_FINGER_C2H2_2"/>
    <property type="match status" value="1"/>
</dbReference>
<organism evidence="3 4">
    <name type="scientific">Acyrthosiphon pisum</name>
    <name type="common">Pea aphid</name>
    <dbReference type="NCBI Taxonomy" id="7029"/>
    <lineage>
        <taxon>Eukaryota</taxon>
        <taxon>Metazoa</taxon>
        <taxon>Ecdysozoa</taxon>
        <taxon>Arthropoda</taxon>
        <taxon>Hexapoda</taxon>
        <taxon>Insecta</taxon>
        <taxon>Pterygota</taxon>
        <taxon>Neoptera</taxon>
        <taxon>Paraneoptera</taxon>
        <taxon>Hemiptera</taxon>
        <taxon>Sternorrhyncha</taxon>
        <taxon>Aphidomorpha</taxon>
        <taxon>Aphidoidea</taxon>
        <taxon>Aphididae</taxon>
        <taxon>Macrosiphini</taxon>
        <taxon>Acyrthosiphon</taxon>
    </lineage>
</organism>
<dbReference type="GeneID" id="107882181"/>
<keyword evidence="4" id="KW-1185">Reference proteome</keyword>
<evidence type="ECO:0000259" key="2">
    <source>
        <dbReference type="PROSITE" id="PS50157"/>
    </source>
</evidence>
<reference evidence="4" key="1">
    <citation type="submission" date="2010-06" db="EMBL/GenBank/DDBJ databases">
        <authorList>
            <person name="Jiang H."/>
            <person name="Abraham K."/>
            <person name="Ali S."/>
            <person name="Alsbrooks S.L."/>
            <person name="Anim B.N."/>
            <person name="Anosike U.S."/>
            <person name="Attaway T."/>
            <person name="Bandaranaike D.P."/>
            <person name="Battles P.K."/>
            <person name="Bell S.N."/>
            <person name="Bell A.V."/>
            <person name="Beltran B."/>
            <person name="Bickham C."/>
            <person name="Bustamante Y."/>
            <person name="Caleb T."/>
            <person name="Canada A."/>
            <person name="Cardenas V."/>
            <person name="Carter K."/>
            <person name="Chacko J."/>
            <person name="Chandrabose M.N."/>
            <person name="Chavez D."/>
            <person name="Chavez A."/>
            <person name="Chen L."/>
            <person name="Chu H.-S."/>
            <person name="Claassen K.J."/>
            <person name="Cockrell R."/>
            <person name="Collins M."/>
            <person name="Cooper J.A."/>
            <person name="Cree A."/>
            <person name="Curry S.M."/>
            <person name="Da Y."/>
            <person name="Dao M.D."/>
            <person name="Das B."/>
            <person name="Davila M.-L."/>
            <person name="Davy-Carroll L."/>
            <person name="Denson S."/>
            <person name="Dinh H."/>
            <person name="Ebong V.E."/>
            <person name="Edwards J.R."/>
            <person name="Egan A."/>
            <person name="El-Daye J."/>
            <person name="Escobedo L."/>
            <person name="Fernandez S."/>
            <person name="Fernando P.R."/>
            <person name="Flagg N."/>
            <person name="Forbes L.D."/>
            <person name="Fowler R.G."/>
            <person name="Fu Q."/>
            <person name="Gabisi R.A."/>
            <person name="Ganer J."/>
            <person name="Garbino Pronczuk A."/>
            <person name="Garcia R.M."/>
            <person name="Garner T."/>
            <person name="Garrett T.E."/>
            <person name="Gonzalez D.A."/>
            <person name="Hamid H."/>
            <person name="Hawkins E.S."/>
            <person name="Hirani K."/>
            <person name="Hogues M.E."/>
            <person name="Hollins B."/>
            <person name="Hsiao C.-H."/>
            <person name="Jabil R."/>
            <person name="James M.L."/>
            <person name="Jhangiani S.N."/>
            <person name="Johnson B."/>
            <person name="Johnson Q."/>
            <person name="Joshi V."/>
            <person name="Kalu J.B."/>
            <person name="Kam C."/>
            <person name="Kashfia A."/>
            <person name="Keebler J."/>
            <person name="Kisamo H."/>
            <person name="Kovar C.L."/>
            <person name="Lago L.A."/>
            <person name="Lai C.-Y."/>
            <person name="Laidlaw J."/>
            <person name="Lara F."/>
            <person name="Le T.-K."/>
            <person name="Lee S.L."/>
            <person name="Legall F.H."/>
            <person name="Lemon S.J."/>
            <person name="Lewis L.R."/>
            <person name="Li B."/>
            <person name="Liu Y."/>
            <person name="Liu Y.-S."/>
            <person name="Lopez J."/>
            <person name="Lozado R.J."/>
            <person name="Lu J."/>
            <person name="Madu R.C."/>
            <person name="Maheshwari M."/>
            <person name="Maheshwari R."/>
            <person name="Malloy K."/>
            <person name="Martinez E."/>
            <person name="Mathew T."/>
            <person name="Mercado I.C."/>
            <person name="Mercado C."/>
            <person name="Meyer B."/>
            <person name="Montgomery K."/>
            <person name="Morgan M.B."/>
            <person name="Munidasa M."/>
            <person name="Nazareth L.V."/>
            <person name="Nelson J."/>
            <person name="Ng B.M."/>
            <person name="Nguyen N.B."/>
            <person name="Nguyen P.Q."/>
            <person name="Nguyen T."/>
            <person name="Obregon M."/>
            <person name="Okwuonu G.O."/>
            <person name="Onwere C.G."/>
            <person name="Orozco G."/>
            <person name="Parra A."/>
            <person name="Patel S."/>
            <person name="Patil S."/>
            <person name="Perez A."/>
            <person name="Perez Y."/>
            <person name="Pham C."/>
            <person name="Primus E.L."/>
            <person name="Pu L.-L."/>
            <person name="Puazo M."/>
            <person name="Qin X."/>
            <person name="Quiroz J.B."/>
            <person name="Reese J."/>
            <person name="Richards S."/>
            <person name="Rives C.M."/>
            <person name="Robberts R."/>
            <person name="Ruiz S.J."/>
            <person name="Ruiz M.J."/>
            <person name="Santibanez J."/>
            <person name="Schneider B.W."/>
            <person name="Sisson I."/>
            <person name="Smith M."/>
            <person name="Sodergren E."/>
            <person name="Song X.-Z."/>
            <person name="Song B.B."/>
            <person name="Summersgill H."/>
            <person name="Thelus R."/>
            <person name="Thornton R.D."/>
            <person name="Trejos Z.Y."/>
            <person name="Usmani K."/>
            <person name="Vattathil S."/>
            <person name="Villasana D."/>
            <person name="Walker D.L."/>
            <person name="Wang S."/>
            <person name="Wang K."/>
            <person name="White C.S."/>
            <person name="Williams A.C."/>
            <person name="Williamson J."/>
            <person name="Wilson K."/>
            <person name="Woghiren I.O."/>
            <person name="Woodworth J.R."/>
            <person name="Worley K.C."/>
            <person name="Wright R.A."/>
            <person name="Wu W."/>
            <person name="Young L."/>
            <person name="Zhang L."/>
            <person name="Zhang J."/>
            <person name="Zhu Y."/>
            <person name="Muzny D.M."/>
            <person name="Weinstock G."/>
            <person name="Gibbs R.A."/>
        </authorList>
    </citation>
    <scope>NUCLEOTIDE SEQUENCE [LARGE SCALE GENOMIC DNA]</scope>
    <source>
        <strain evidence="4">LSR1</strain>
    </source>
</reference>
<accession>A0A8R2NTI6</accession>
<dbReference type="KEGG" id="api:107882181"/>
<evidence type="ECO:0000313" key="3">
    <source>
        <dbReference type="EnsemblMetazoa" id="XP_029345123.1"/>
    </source>
</evidence>
<dbReference type="Proteomes" id="UP000007819">
    <property type="component" value="Chromosome A2"/>
</dbReference>
<dbReference type="PROSITE" id="PS00028">
    <property type="entry name" value="ZINC_FINGER_C2H2_1"/>
    <property type="match status" value="1"/>
</dbReference>
<protein>
    <recommendedName>
        <fullName evidence="2">C2H2-type domain-containing protein</fullName>
    </recommendedName>
</protein>
<keyword evidence="1" id="KW-0863">Zinc-finger</keyword>
<name>A0A8R2NTI6_ACYPI</name>
<dbReference type="Gene3D" id="3.30.160.60">
    <property type="entry name" value="Classic Zinc Finger"/>
    <property type="match status" value="1"/>
</dbReference>
<reference evidence="3" key="2">
    <citation type="submission" date="2022-06" db="UniProtKB">
        <authorList>
            <consortium name="EnsemblMetazoa"/>
        </authorList>
    </citation>
    <scope>IDENTIFICATION</scope>
</reference>
<sequence>MEPRFFCPNNCGRSYKYKSSVVRHHEFECELQDEMDSRFYCPNHCGRSYKYKRSINRHLKFECGVQPQFVCYICHARFAYNKSKKEHLALVHKIIDF</sequence>
<keyword evidence="1" id="KW-0862">Zinc</keyword>
<proteinExistence type="predicted"/>
<evidence type="ECO:0000313" key="4">
    <source>
        <dbReference type="Proteomes" id="UP000007819"/>
    </source>
</evidence>
<dbReference type="AlphaFoldDB" id="A0A8R2NTI6"/>
<dbReference type="Pfam" id="PF00096">
    <property type="entry name" value="zf-C2H2"/>
    <property type="match status" value="1"/>
</dbReference>
<dbReference type="GO" id="GO:0008270">
    <property type="term" value="F:zinc ion binding"/>
    <property type="evidence" value="ECO:0007669"/>
    <property type="project" value="UniProtKB-KW"/>
</dbReference>
<dbReference type="InterPro" id="IPR013087">
    <property type="entry name" value="Znf_C2H2_type"/>
</dbReference>
<dbReference type="RefSeq" id="XP_029345123.1">
    <property type="nucleotide sequence ID" value="XM_029489263.1"/>
</dbReference>
<dbReference type="OrthoDB" id="6571533at2759"/>
<keyword evidence="1" id="KW-0479">Metal-binding</keyword>
<feature type="domain" description="C2H2-type" evidence="2">
    <location>
        <begin position="39"/>
        <end position="67"/>
    </location>
</feature>
<evidence type="ECO:0000256" key="1">
    <source>
        <dbReference type="PROSITE-ProRule" id="PRU00042"/>
    </source>
</evidence>